<organism evidence="1 2">
    <name type="scientific">Cercophora newfieldiana</name>
    <dbReference type="NCBI Taxonomy" id="92897"/>
    <lineage>
        <taxon>Eukaryota</taxon>
        <taxon>Fungi</taxon>
        <taxon>Dikarya</taxon>
        <taxon>Ascomycota</taxon>
        <taxon>Pezizomycotina</taxon>
        <taxon>Sordariomycetes</taxon>
        <taxon>Sordariomycetidae</taxon>
        <taxon>Sordariales</taxon>
        <taxon>Lasiosphaeriaceae</taxon>
        <taxon>Cercophora</taxon>
    </lineage>
</organism>
<dbReference type="EMBL" id="JAULSV010000006">
    <property type="protein sequence ID" value="KAK0640913.1"/>
    <property type="molecule type" value="Genomic_DNA"/>
</dbReference>
<gene>
    <name evidence="1" type="ORF">B0T16DRAFT_418693</name>
</gene>
<dbReference type="Proteomes" id="UP001174936">
    <property type="component" value="Unassembled WGS sequence"/>
</dbReference>
<comment type="caution">
    <text evidence="1">The sequence shown here is derived from an EMBL/GenBank/DDBJ whole genome shotgun (WGS) entry which is preliminary data.</text>
</comment>
<sequence>MAAPSHRHQSSLEGLINFSAAEPLLANEQDRAQAVGRFRRIVGHFEAVEQPASKYGEGYNRPALVRLTFEYARSQESKDRFLGAFFRSLAIGMLDDDNVNLSDNSVVADFREAVFGFAEFLMANFFLPRMSISQPTSLLLTIDSTSDYEQDASAISHVPRCCAGSPNPGG</sequence>
<accession>A0AA40CKL0</accession>
<reference evidence="1" key="1">
    <citation type="submission" date="2023-06" db="EMBL/GenBank/DDBJ databases">
        <title>Genome-scale phylogeny and comparative genomics of the fungal order Sordariales.</title>
        <authorList>
            <consortium name="Lawrence Berkeley National Laboratory"/>
            <person name="Hensen N."/>
            <person name="Bonometti L."/>
            <person name="Westerberg I."/>
            <person name="Brannstrom I.O."/>
            <person name="Guillou S."/>
            <person name="Cros-Aarteil S."/>
            <person name="Calhoun S."/>
            <person name="Haridas S."/>
            <person name="Kuo A."/>
            <person name="Mondo S."/>
            <person name="Pangilinan J."/>
            <person name="Riley R."/>
            <person name="Labutti K."/>
            <person name="Andreopoulos B."/>
            <person name="Lipzen A."/>
            <person name="Chen C."/>
            <person name="Yanf M."/>
            <person name="Daum C."/>
            <person name="Ng V."/>
            <person name="Clum A."/>
            <person name="Steindorff A."/>
            <person name="Ohm R."/>
            <person name="Martin F."/>
            <person name="Silar P."/>
            <person name="Natvig D."/>
            <person name="Lalanne C."/>
            <person name="Gautier V."/>
            <person name="Ament-Velasquez S.L."/>
            <person name="Kruys A."/>
            <person name="Hutchinson M.I."/>
            <person name="Powell A.J."/>
            <person name="Barry K."/>
            <person name="Miller A.N."/>
            <person name="Grigoriev I.V."/>
            <person name="Debuchy R."/>
            <person name="Gladieux P."/>
            <person name="Thoren M.H."/>
            <person name="Johannesson H."/>
        </authorList>
    </citation>
    <scope>NUCLEOTIDE SEQUENCE</scope>
    <source>
        <strain evidence="1">SMH2532-1</strain>
    </source>
</reference>
<dbReference type="AlphaFoldDB" id="A0AA40CKL0"/>
<proteinExistence type="predicted"/>
<evidence type="ECO:0000313" key="2">
    <source>
        <dbReference type="Proteomes" id="UP001174936"/>
    </source>
</evidence>
<name>A0AA40CKL0_9PEZI</name>
<protein>
    <submittedName>
        <fullName evidence="1">Uncharacterized protein</fullName>
    </submittedName>
</protein>
<evidence type="ECO:0000313" key="1">
    <source>
        <dbReference type="EMBL" id="KAK0640913.1"/>
    </source>
</evidence>
<keyword evidence="2" id="KW-1185">Reference proteome</keyword>